<evidence type="ECO:0000256" key="2">
    <source>
        <dbReference type="ARBA" id="ARBA00022692"/>
    </source>
</evidence>
<dbReference type="InterPro" id="IPR051784">
    <property type="entry name" value="Nod_factor_ABC_transporter"/>
</dbReference>
<dbReference type="InterPro" id="IPR047817">
    <property type="entry name" value="ABC2_TM_bact-type"/>
</dbReference>
<dbReference type="InterPro" id="IPR013525">
    <property type="entry name" value="ABC2_TM"/>
</dbReference>
<feature type="transmembrane region" description="Helical" evidence="6">
    <location>
        <begin position="134"/>
        <end position="159"/>
    </location>
</feature>
<dbReference type="OrthoDB" id="9778589at2"/>
<evidence type="ECO:0000313" key="9">
    <source>
        <dbReference type="Proteomes" id="UP000292564"/>
    </source>
</evidence>
<evidence type="ECO:0000256" key="1">
    <source>
        <dbReference type="ARBA" id="ARBA00004141"/>
    </source>
</evidence>
<keyword evidence="9" id="KW-1185">Reference proteome</keyword>
<sequence>MTATLSVLEYHLASYRRIWRSSVLSSFVLPLMTMLGFGVGVGAYVTGGVDGVPYLDWMVPGLIASTAAQVAIGDSAWPVFGNFEWTRTYFGQAAAPPRVADILAGHLAFVVFRAVTAAGAFLLIATAFGTMHSWWAPATVLVGALLGLAVATPTFAYAAAVRSDSYLAILFRLGVLPMSLFSGVFFPVDALPDVLRWVAYALPLWHAVDLSRAATLGVAPTGSVAVHVAYLAVWAGAGWWLAYRRFHRRLVV</sequence>
<dbReference type="RefSeq" id="WP_130511247.1">
    <property type="nucleotide sequence ID" value="NZ_SHKY01000001.1"/>
</dbReference>
<feature type="domain" description="ABC transmembrane type-2" evidence="7">
    <location>
        <begin position="21"/>
        <end position="249"/>
    </location>
</feature>
<dbReference type="PRINTS" id="PR00164">
    <property type="entry name" value="ABC2TRNSPORT"/>
</dbReference>
<evidence type="ECO:0000256" key="6">
    <source>
        <dbReference type="RuleBase" id="RU361157"/>
    </source>
</evidence>
<dbReference type="Proteomes" id="UP000292564">
    <property type="component" value="Unassembled WGS sequence"/>
</dbReference>
<dbReference type="GO" id="GO:0046677">
    <property type="term" value="P:response to antibiotic"/>
    <property type="evidence" value="ECO:0007669"/>
    <property type="project" value="UniProtKB-KW"/>
</dbReference>
<protein>
    <recommendedName>
        <fullName evidence="6">Transport permease protein</fullName>
    </recommendedName>
</protein>
<feature type="transmembrane region" description="Helical" evidence="6">
    <location>
        <begin position="23"/>
        <end position="45"/>
    </location>
</feature>
<gene>
    <name evidence="8" type="ORF">EV385_4534</name>
</gene>
<keyword evidence="2 6" id="KW-0812">Transmembrane</keyword>
<dbReference type="PANTHER" id="PTHR43229:SF2">
    <property type="entry name" value="NODULATION PROTEIN J"/>
    <property type="match status" value="1"/>
</dbReference>
<keyword evidence="6" id="KW-1003">Cell membrane</keyword>
<comment type="subcellular location">
    <subcellularLocation>
        <location evidence="6">Cell membrane</location>
        <topology evidence="6">Multi-pass membrane protein</topology>
    </subcellularLocation>
    <subcellularLocation>
        <location evidence="1">Membrane</location>
        <topology evidence="1">Multi-pass membrane protein</topology>
    </subcellularLocation>
</comment>
<evidence type="ECO:0000256" key="3">
    <source>
        <dbReference type="ARBA" id="ARBA00022989"/>
    </source>
</evidence>
<proteinExistence type="inferred from homology"/>
<dbReference type="PANTHER" id="PTHR43229">
    <property type="entry name" value="NODULATION PROTEIN J"/>
    <property type="match status" value="1"/>
</dbReference>
<organism evidence="8 9">
    <name type="scientific">Krasilnikovia cinnamomea</name>
    <dbReference type="NCBI Taxonomy" id="349313"/>
    <lineage>
        <taxon>Bacteria</taxon>
        <taxon>Bacillati</taxon>
        <taxon>Actinomycetota</taxon>
        <taxon>Actinomycetes</taxon>
        <taxon>Micromonosporales</taxon>
        <taxon>Micromonosporaceae</taxon>
        <taxon>Krasilnikovia</taxon>
    </lineage>
</organism>
<keyword evidence="3 6" id="KW-1133">Transmembrane helix</keyword>
<dbReference type="GO" id="GO:0140359">
    <property type="term" value="F:ABC-type transporter activity"/>
    <property type="evidence" value="ECO:0007669"/>
    <property type="project" value="InterPro"/>
</dbReference>
<keyword evidence="4 6" id="KW-0472">Membrane</keyword>
<feature type="transmembrane region" description="Helical" evidence="6">
    <location>
        <begin position="224"/>
        <end position="243"/>
    </location>
</feature>
<name>A0A4Q7ZNN9_9ACTN</name>
<dbReference type="EMBL" id="SHKY01000001">
    <property type="protein sequence ID" value="RZU52658.1"/>
    <property type="molecule type" value="Genomic_DNA"/>
</dbReference>
<dbReference type="PROSITE" id="PS51012">
    <property type="entry name" value="ABC_TM2"/>
    <property type="match status" value="1"/>
</dbReference>
<dbReference type="AlphaFoldDB" id="A0A4Q7ZNN9"/>
<dbReference type="PIRSF" id="PIRSF006648">
    <property type="entry name" value="DrrB"/>
    <property type="match status" value="1"/>
</dbReference>
<dbReference type="Pfam" id="PF01061">
    <property type="entry name" value="ABC2_membrane"/>
    <property type="match status" value="1"/>
</dbReference>
<keyword evidence="5" id="KW-0046">Antibiotic resistance</keyword>
<evidence type="ECO:0000259" key="7">
    <source>
        <dbReference type="PROSITE" id="PS51012"/>
    </source>
</evidence>
<evidence type="ECO:0000256" key="5">
    <source>
        <dbReference type="ARBA" id="ARBA00023251"/>
    </source>
</evidence>
<feature type="transmembrane region" description="Helical" evidence="6">
    <location>
        <begin position="57"/>
        <end position="81"/>
    </location>
</feature>
<feature type="transmembrane region" description="Helical" evidence="6">
    <location>
        <begin position="166"/>
        <end position="188"/>
    </location>
</feature>
<evidence type="ECO:0000313" key="8">
    <source>
        <dbReference type="EMBL" id="RZU52658.1"/>
    </source>
</evidence>
<dbReference type="GO" id="GO:0043190">
    <property type="term" value="C:ATP-binding cassette (ABC) transporter complex"/>
    <property type="evidence" value="ECO:0007669"/>
    <property type="project" value="InterPro"/>
</dbReference>
<accession>A0A4Q7ZNN9</accession>
<comment type="caution">
    <text evidence="8">The sequence shown here is derived from an EMBL/GenBank/DDBJ whole genome shotgun (WGS) entry which is preliminary data.</text>
</comment>
<feature type="transmembrane region" description="Helical" evidence="6">
    <location>
        <begin position="102"/>
        <end position="128"/>
    </location>
</feature>
<keyword evidence="6" id="KW-0813">Transport</keyword>
<dbReference type="InterPro" id="IPR000412">
    <property type="entry name" value="ABC_2_transport"/>
</dbReference>
<reference evidence="8 9" key="1">
    <citation type="submission" date="2019-02" db="EMBL/GenBank/DDBJ databases">
        <title>Sequencing the genomes of 1000 actinobacteria strains.</title>
        <authorList>
            <person name="Klenk H.-P."/>
        </authorList>
    </citation>
    <scope>NUCLEOTIDE SEQUENCE [LARGE SCALE GENOMIC DNA]</scope>
    <source>
        <strain evidence="8 9">DSM 45162</strain>
    </source>
</reference>
<evidence type="ECO:0000256" key="4">
    <source>
        <dbReference type="ARBA" id="ARBA00023136"/>
    </source>
</evidence>
<comment type="similarity">
    <text evidence="6">Belongs to the ABC-2 integral membrane protein family.</text>
</comment>